<accession>A0A0P5W447</accession>
<gene>
    <name evidence="1" type="ORF">APZ42_021597</name>
</gene>
<comment type="caution">
    <text evidence="1">The sequence shown here is derived from an EMBL/GenBank/DDBJ whole genome shotgun (WGS) entry which is preliminary data.</text>
</comment>
<evidence type="ECO:0000313" key="2">
    <source>
        <dbReference type="Proteomes" id="UP000076858"/>
    </source>
</evidence>
<organism evidence="1 2">
    <name type="scientific">Daphnia magna</name>
    <dbReference type="NCBI Taxonomy" id="35525"/>
    <lineage>
        <taxon>Eukaryota</taxon>
        <taxon>Metazoa</taxon>
        <taxon>Ecdysozoa</taxon>
        <taxon>Arthropoda</taxon>
        <taxon>Crustacea</taxon>
        <taxon>Branchiopoda</taxon>
        <taxon>Diplostraca</taxon>
        <taxon>Cladocera</taxon>
        <taxon>Anomopoda</taxon>
        <taxon>Daphniidae</taxon>
        <taxon>Daphnia</taxon>
    </lineage>
</organism>
<reference evidence="1 2" key="1">
    <citation type="submission" date="2016-03" db="EMBL/GenBank/DDBJ databases">
        <title>EvidentialGene: Evidence-directed Construction of Genes on Genomes.</title>
        <authorList>
            <person name="Gilbert D.G."/>
            <person name="Choi J.-H."/>
            <person name="Mockaitis K."/>
            <person name="Colbourne J."/>
            <person name="Pfrender M."/>
        </authorList>
    </citation>
    <scope>NUCLEOTIDE SEQUENCE [LARGE SCALE GENOMIC DNA]</scope>
    <source>
        <strain evidence="1 2">Xinb3</strain>
        <tissue evidence="1">Complete organism</tissue>
    </source>
</reference>
<proteinExistence type="predicted"/>
<dbReference type="OrthoDB" id="6430009at2759"/>
<dbReference type="EMBL" id="LRGB01001231">
    <property type="protein sequence ID" value="KZS13308.1"/>
    <property type="molecule type" value="Genomic_DNA"/>
</dbReference>
<keyword evidence="2" id="KW-1185">Reference proteome</keyword>
<sequence>MRIAVIQLFVLIVIYLATCDAAVPQILKSQSLIPFPRVGRSRSAFIANAIGSSARGAMLNAAGSNNNNNKPNNWMNNVDLTVKRHLIPFPRVGKRQSLIPFPRVGRSGYFGMFPSRDDETMQQQLAMSDEDFQAPALILSNDILGGINNRRFHADEQAVFIPHPWMSSQESEE</sequence>
<dbReference type="Proteomes" id="UP000076858">
    <property type="component" value="Unassembled WGS sequence"/>
</dbReference>
<name>A0A0P5W447_9CRUS</name>
<dbReference type="AlphaFoldDB" id="A0A0P5W447"/>
<evidence type="ECO:0000313" key="1">
    <source>
        <dbReference type="EMBL" id="KZS13308.1"/>
    </source>
</evidence>
<protein>
    <submittedName>
        <fullName evidence="1">Uncharacterized protein</fullName>
    </submittedName>
</protein>